<evidence type="ECO:0000256" key="2">
    <source>
        <dbReference type="ARBA" id="ARBA00006997"/>
    </source>
</evidence>
<comment type="subcellular location">
    <subcellularLocation>
        <location evidence="11">Cytoplasm</location>
    </subcellularLocation>
</comment>
<evidence type="ECO:0000256" key="9">
    <source>
        <dbReference type="ARBA" id="ARBA00023141"/>
    </source>
</evidence>
<dbReference type="CDD" id="cd00464">
    <property type="entry name" value="SK"/>
    <property type="match status" value="1"/>
</dbReference>
<sequence length="166" mass="19244">MKSICLIGFMGSGKTTIGEAVAKKLDLTFLDTDSEIEKWREFDIPTIFETEGEGRFREYETQVLKKLPFQSAVIATGGGIIEKEENRKWLSEHFFVVYLQTSFDVIQQRLDGDEGRPLWNQELEKKEKLYKERKPKYIECADFILNIRKQSVSEVVDQIVSGIKQI</sequence>
<keyword evidence="11" id="KW-0479">Metal-binding</keyword>
<keyword evidence="6 11" id="KW-0547">Nucleotide-binding</keyword>
<evidence type="ECO:0000256" key="6">
    <source>
        <dbReference type="ARBA" id="ARBA00022741"/>
    </source>
</evidence>
<keyword evidence="8 11" id="KW-0067">ATP-binding</keyword>
<dbReference type="GO" id="GO:0005829">
    <property type="term" value="C:cytosol"/>
    <property type="evidence" value="ECO:0007669"/>
    <property type="project" value="TreeGrafter"/>
</dbReference>
<feature type="binding site" evidence="11">
    <location>
        <begin position="11"/>
        <end position="16"/>
    </location>
    <ligand>
        <name>ATP</name>
        <dbReference type="ChEBI" id="CHEBI:30616"/>
    </ligand>
</feature>
<evidence type="ECO:0000313" key="12">
    <source>
        <dbReference type="EMBL" id="MRG86573.1"/>
    </source>
</evidence>
<keyword evidence="4 11" id="KW-0028">Amino-acid biosynthesis</keyword>
<keyword evidence="11" id="KW-0460">Magnesium</keyword>
<reference evidence="12 13" key="1">
    <citation type="submission" date="2019-11" db="EMBL/GenBank/DDBJ databases">
        <authorList>
            <person name="Li J."/>
        </authorList>
    </citation>
    <scope>NUCLEOTIDE SEQUENCE [LARGE SCALE GENOMIC DNA]</scope>
    <source>
        <strain evidence="12 13">J4</strain>
    </source>
</reference>
<protein>
    <recommendedName>
        <fullName evidence="3 11">Shikimate kinase</fullName>
        <shortName evidence="11">SK</shortName>
        <ecNumber evidence="3 11">2.7.1.71</ecNumber>
    </recommendedName>
</protein>
<feature type="binding site" evidence="11">
    <location>
        <position position="15"/>
    </location>
    <ligand>
        <name>Mg(2+)</name>
        <dbReference type="ChEBI" id="CHEBI:18420"/>
    </ligand>
</feature>
<keyword evidence="13" id="KW-1185">Reference proteome</keyword>
<proteinExistence type="inferred from homology"/>
<evidence type="ECO:0000256" key="3">
    <source>
        <dbReference type="ARBA" id="ARBA00012154"/>
    </source>
</evidence>
<keyword evidence="11" id="KW-0963">Cytoplasm</keyword>
<comment type="function">
    <text evidence="11">Catalyzes the specific phosphorylation of the 3-hydroxyl group of shikimic acid using ATP as a cosubstrate.</text>
</comment>
<dbReference type="EMBL" id="WJNH01000005">
    <property type="protein sequence ID" value="MRG86573.1"/>
    <property type="molecule type" value="Genomic_DNA"/>
</dbReference>
<comment type="cofactor">
    <cofactor evidence="11">
        <name>Mg(2+)</name>
        <dbReference type="ChEBI" id="CHEBI:18420"/>
    </cofactor>
    <text evidence="11">Binds 1 Mg(2+) ion per subunit.</text>
</comment>
<keyword evidence="9 11" id="KW-0057">Aromatic amino acid biosynthesis</keyword>
<dbReference type="PRINTS" id="PR01100">
    <property type="entry name" value="SHIKIMTKNASE"/>
</dbReference>
<dbReference type="HAMAP" id="MF_00109">
    <property type="entry name" value="Shikimate_kinase"/>
    <property type="match status" value="1"/>
</dbReference>
<comment type="subunit">
    <text evidence="11">Monomer.</text>
</comment>
<dbReference type="GO" id="GO:0005524">
    <property type="term" value="F:ATP binding"/>
    <property type="evidence" value="ECO:0007669"/>
    <property type="project" value="UniProtKB-UniRule"/>
</dbReference>
<dbReference type="AlphaFoldDB" id="A0A6G1X6E7"/>
<dbReference type="PANTHER" id="PTHR21087:SF16">
    <property type="entry name" value="SHIKIMATE KINASE 1, CHLOROPLASTIC"/>
    <property type="match status" value="1"/>
</dbReference>
<evidence type="ECO:0000256" key="8">
    <source>
        <dbReference type="ARBA" id="ARBA00022840"/>
    </source>
</evidence>
<dbReference type="InterPro" id="IPR000623">
    <property type="entry name" value="Shikimate_kinase/TSH1"/>
</dbReference>
<dbReference type="PROSITE" id="PS01128">
    <property type="entry name" value="SHIKIMATE_KINASE"/>
    <property type="match status" value="1"/>
</dbReference>
<dbReference type="OrthoDB" id="9800332at2"/>
<comment type="pathway">
    <text evidence="1 11">Metabolic intermediate biosynthesis; chorismate biosynthesis; chorismate from D-erythrose 4-phosphate and phosphoenolpyruvate: step 5/7.</text>
</comment>
<evidence type="ECO:0000256" key="11">
    <source>
        <dbReference type="HAMAP-Rule" id="MF_00109"/>
    </source>
</evidence>
<dbReference type="InterPro" id="IPR031322">
    <property type="entry name" value="Shikimate/glucono_kinase"/>
</dbReference>
<dbReference type="RefSeq" id="WP_153728476.1">
    <property type="nucleotide sequence ID" value="NZ_WJNH01000005.1"/>
</dbReference>
<dbReference type="EC" id="2.7.1.71" evidence="3 11"/>
<keyword evidence="7 11" id="KW-0418">Kinase</keyword>
<feature type="binding site" evidence="11">
    <location>
        <position position="33"/>
    </location>
    <ligand>
        <name>substrate</name>
    </ligand>
</feature>
<dbReference type="GO" id="GO:0000287">
    <property type="term" value="F:magnesium ion binding"/>
    <property type="evidence" value="ECO:0007669"/>
    <property type="project" value="UniProtKB-UniRule"/>
</dbReference>
<dbReference type="GO" id="GO:0008652">
    <property type="term" value="P:amino acid biosynthetic process"/>
    <property type="evidence" value="ECO:0007669"/>
    <property type="project" value="UniProtKB-KW"/>
</dbReference>
<dbReference type="Proteomes" id="UP000480185">
    <property type="component" value="Unassembled WGS sequence"/>
</dbReference>
<feature type="binding site" evidence="11">
    <location>
        <position position="116"/>
    </location>
    <ligand>
        <name>ATP</name>
        <dbReference type="ChEBI" id="CHEBI:30616"/>
    </ligand>
</feature>
<dbReference type="SUPFAM" id="SSF52540">
    <property type="entry name" value="P-loop containing nucleoside triphosphate hydrolases"/>
    <property type="match status" value="1"/>
</dbReference>
<dbReference type="UniPathway" id="UPA00053">
    <property type="reaction ID" value="UER00088"/>
</dbReference>
<comment type="catalytic activity">
    <reaction evidence="10 11">
        <text>shikimate + ATP = 3-phosphoshikimate + ADP + H(+)</text>
        <dbReference type="Rhea" id="RHEA:13121"/>
        <dbReference type="ChEBI" id="CHEBI:15378"/>
        <dbReference type="ChEBI" id="CHEBI:30616"/>
        <dbReference type="ChEBI" id="CHEBI:36208"/>
        <dbReference type="ChEBI" id="CHEBI:145989"/>
        <dbReference type="ChEBI" id="CHEBI:456216"/>
        <dbReference type="EC" id="2.7.1.71"/>
    </reaction>
</comment>
<feature type="binding site" evidence="11">
    <location>
        <position position="57"/>
    </location>
    <ligand>
        <name>substrate</name>
    </ligand>
</feature>
<dbReference type="Gene3D" id="3.40.50.300">
    <property type="entry name" value="P-loop containing nucleotide triphosphate hydrolases"/>
    <property type="match status" value="1"/>
</dbReference>
<dbReference type="InterPro" id="IPR027417">
    <property type="entry name" value="P-loop_NTPase"/>
</dbReference>
<evidence type="ECO:0000313" key="13">
    <source>
        <dbReference type="Proteomes" id="UP000480185"/>
    </source>
</evidence>
<evidence type="ECO:0000256" key="7">
    <source>
        <dbReference type="ARBA" id="ARBA00022777"/>
    </source>
</evidence>
<evidence type="ECO:0000256" key="1">
    <source>
        <dbReference type="ARBA" id="ARBA00004842"/>
    </source>
</evidence>
<gene>
    <name evidence="11" type="primary">aroK</name>
    <name evidence="12" type="ORF">GH754_09540</name>
</gene>
<keyword evidence="5 11" id="KW-0808">Transferase</keyword>
<feature type="binding site" evidence="11">
    <location>
        <position position="133"/>
    </location>
    <ligand>
        <name>substrate</name>
    </ligand>
</feature>
<organism evidence="12 13">
    <name type="scientific">Salinibacillus xinjiangensis</name>
    <dbReference type="NCBI Taxonomy" id="1229268"/>
    <lineage>
        <taxon>Bacteria</taxon>
        <taxon>Bacillati</taxon>
        <taxon>Bacillota</taxon>
        <taxon>Bacilli</taxon>
        <taxon>Bacillales</taxon>
        <taxon>Bacillaceae</taxon>
        <taxon>Salinibacillus</taxon>
    </lineage>
</organism>
<evidence type="ECO:0000256" key="5">
    <source>
        <dbReference type="ARBA" id="ARBA00022679"/>
    </source>
</evidence>
<dbReference type="GO" id="GO:0009073">
    <property type="term" value="P:aromatic amino acid family biosynthetic process"/>
    <property type="evidence" value="ECO:0007669"/>
    <property type="project" value="UniProtKB-KW"/>
</dbReference>
<dbReference type="PANTHER" id="PTHR21087">
    <property type="entry name" value="SHIKIMATE KINASE"/>
    <property type="match status" value="1"/>
</dbReference>
<feature type="binding site" evidence="11">
    <location>
        <position position="150"/>
    </location>
    <ligand>
        <name>ATP</name>
        <dbReference type="ChEBI" id="CHEBI:30616"/>
    </ligand>
</feature>
<comment type="similarity">
    <text evidence="2 11">Belongs to the shikimate kinase family.</text>
</comment>
<comment type="caution">
    <text evidence="12">The sequence shown here is derived from an EMBL/GenBank/DDBJ whole genome shotgun (WGS) entry which is preliminary data.</text>
</comment>
<evidence type="ECO:0000256" key="4">
    <source>
        <dbReference type="ARBA" id="ARBA00022605"/>
    </source>
</evidence>
<dbReference type="GO" id="GO:0009423">
    <property type="term" value="P:chorismate biosynthetic process"/>
    <property type="evidence" value="ECO:0007669"/>
    <property type="project" value="UniProtKB-UniRule"/>
</dbReference>
<feature type="binding site" evidence="11">
    <location>
        <position position="78"/>
    </location>
    <ligand>
        <name>substrate</name>
    </ligand>
</feature>
<dbReference type="Pfam" id="PF01202">
    <property type="entry name" value="SKI"/>
    <property type="match status" value="1"/>
</dbReference>
<dbReference type="InterPro" id="IPR023000">
    <property type="entry name" value="Shikimate_kinase_CS"/>
</dbReference>
<name>A0A6G1X6E7_9BACI</name>
<accession>A0A6G1X6E7</accession>
<dbReference type="GO" id="GO:0004765">
    <property type="term" value="F:shikimate kinase activity"/>
    <property type="evidence" value="ECO:0007669"/>
    <property type="project" value="UniProtKB-UniRule"/>
</dbReference>
<evidence type="ECO:0000256" key="10">
    <source>
        <dbReference type="ARBA" id="ARBA00048567"/>
    </source>
</evidence>